<protein>
    <submittedName>
        <fullName evidence="9">Uncharacterized protein YebE, UPF0316 family</fullName>
    </submittedName>
</protein>
<evidence type="ECO:0000313" key="9">
    <source>
        <dbReference type="EMBL" id="SCZ77684.1"/>
    </source>
</evidence>
<dbReference type="RefSeq" id="WP_092589681.1">
    <property type="nucleotide sequence ID" value="NZ_FMWL01000003.1"/>
</dbReference>
<feature type="transmembrane region" description="Helical" evidence="6">
    <location>
        <begin position="38"/>
        <end position="58"/>
    </location>
</feature>
<feature type="domain" description="DUF2179" evidence="7">
    <location>
        <begin position="114"/>
        <end position="165"/>
    </location>
</feature>
<dbReference type="InterPro" id="IPR019264">
    <property type="entry name" value="DUF2179"/>
</dbReference>
<dbReference type="AlphaFoldDB" id="A0A1G5RUB7"/>
<keyword evidence="5 6" id="KW-0472">Membrane</keyword>
<dbReference type="Pfam" id="PF10035">
    <property type="entry name" value="DUF2179"/>
    <property type="match status" value="1"/>
</dbReference>
<reference evidence="9 10" key="1">
    <citation type="submission" date="2016-10" db="EMBL/GenBank/DDBJ databases">
        <authorList>
            <person name="de Groot N.N."/>
        </authorList>
    </citation>
    <scope>NUCLEOTIDE SEQUENCE [LARGE SCALE GENOMIC DNA]</scope>
    <source>
        <strain evidence="9 10">DSM 2784</strain>
    </source>
</reference>
<sequence>MEILIYFLIMAAKIIEVSISTVRIVLITKGEKTIGSILAFVEVLLWLFIASNVIQNISEDPLKGVFYAVGFSLGNYIGTILEEKIGLGLSEVQVIVKEETGMLLADEIRNQGFAVTLVHGEGRHNPRSILIMFVPRKRVKTLVKFIQHSESGAVITVSETKPVYGGYGMLRK</sequence>
<evidence type="ECO:0000256" key="1">
    <source>
        <dbReference type="ARBA" id="ARBA00004651"/>
    </source>
</evidence>
<evidence type="ECO:0000256" key="6">
    <source>
        <dbReference type="SAM" id="Phobius"/>
    </source>
</evidence>
<dbReference type="InterPro" id="IPR022930">
    <property type="entry name" value="UPF0316"/>
</dbReference>
<accession>A0A1G5RUB7</accession>
<proteinExistence type="predicted"/>
<dbReference type="GO" id="GO:0005886">
    <property type="term" value="C:plasma membrane"/>
    <property type="evidence" value="ECO:0007669"/>
    <property type="project" value="UniProtKB-SubCell"/>
</dbReference>
<comment type="subcellular location">
    <subcellularLocation>
        <location evidence="1">Cell membrane</location>
        <topology evidence="1">Multi-pass membrane protein</topology>
    </subcellularLocation>
</comment>
<feature type="domain" description="DUF5698" evidence="8">
    <location>
        <begin position="21"/>
        <end position="79"/>
    </location>
</feature>
<gene>
    <name evidence="9" type="ORF">SAMN03080599_00882</name>
</gene>
<dbReference type="InterPro" id="IPR044035">
    <property type="entry name" value="DUF5698"/>
</dbReference>
<dbReference type="OrthoDB" id="48231at2"/>
<evidence type="ECO:0000256" key="4">
    <source>
        <dbReference type="ARBA" id="ARBA00022989"/>
    </source>
</evidence>
<feature type="transmembrane region" description="Helical" evidence="6">
    <location>
        <begin position="6"/>
        <end position="26"/>
    </location>
</feature>
<organism evidence="9 10">
    <name type="scientific">Acidaminobacter hydrogenoformans DSM 2784</name>
    <dbReference type="NCBI Taxonomy" id="1120920"/>
    <lineage>
        <taxon>Bacteria</taxon>
        <taxon>Bacillati</taxon>
        <taxon>Bacillota</taxon>
        <taxon>Clostridia</taxon>
        <taxon>Peptostreptococcales</taxon>
        <taxon>Acidaminobacteraceae</taxon>
        <taxon>Acidaminobacter</taxon>
    </lineage>
</organism>
<dbReference type="CDD" id="cd16381">
    <property type="entry name" value="YitT_C_like_1"/>
    <property type="match status" value="1"/>
</dbReference>
<evidence type="ECO:0000256" key="5">
    <source>
        <dbReference type="ARBA" id="ARBA00023136"/>
    </source>
</evidence>
<name>A0A1G5RUB7_9FIRM</name>
<evidence type="ECO:0000259" key="7">
    <source>
        <dbReference type="Pfam" id="PF10035"/>
    </source>
</evidence>
<keyword evidence="10" id="KW-1185">Reference proteome</keyword>
<dbReference type="PANTHER" id="PTHR40060:SF1">
    <property type="entry name" value="UPF0316 PROTEIN YEBE"/>
    <property type="match status" value="1"/>
</dbReference>
<keyword evidence="3 6" id="KW-0812">Transmembrane</keyword>
<evidence type="ECO:0000259" key="8">
    <source>
        <dbReference type="Pfam" id="PF18955"/>
    </source>
</evidence>
<keyword evidence="4 6" id="KW-1133">Transmembrane helix</keyword>
<dbReference type="Pfam" id="PF18955">
    <property type="entry name" value="DUF5698"/>
    <property type="match status" value="1"/>
</dbReference>
<dbReference type="PANTHER" id="PTHR40060">
    <property type="entry name" value="UPF0316 PROTEIN YEBE"/>
    <property type="match status" value="1"/>
</dbReference>
<dbReference type="EMBL" id="FMWL01000003">
    <property type="protein sequence ID" value="SCZ77684.1"/>
    <property type="molecule type" value="Genomic_DNA"/>
</dbReference>
<evidence type="ECO:0000313" key="10">
    <source>
        <dbReference type="Proteomes" id="UP000199208"/>
    </source>
</evidence>
<evidence type="ECO:0000256" key="3">
    <source>
        <dbReference type="ARBA" id="ARBA00022692"/>
    </source>
</evidence>
<keyword evidence="2" id="KW-1003">Cell membrane</keyword>
<evidence type="ECO:0000256" key="2">
    <source>
        <dbReference type="ARBA" id="ARBA00022475"/>
    </source>
</evidence>
<dbReference type="Proteomes" id="UP000199208">
    <property type="component" value="Unassembled WGS sequence"/>
</dbReference>